<comment type="caution">
    <text evidence="1">The sequence shown here is derived from an EMBL/GenBank/DDBJ whole genome shotgun (WGS) entry which is preliminary data.</text>
</comment>
<gene>
    <name evidence="1" type="ORF">S06H3_46702</name>
</gene>
<evidence type="ECO:0000313" key="1">
    <source>
        <dbReference type="EMBL" id="GAI43018.1"/>
    </source>
</evidence>
<sequence>PHERVGREYGKDVEPIYPGDIGCYDLAYNPPLEAVDVQICMGGSFGFSILPVGFRGTLSNMMRLGLLYLGRFCSQN</sequence>
<name>X1NHE8_9ZZZZ</name>
<protein>
    <submittedName>
        <fullName evidence="1">Uncharacterized protein</fullName>
    </submittedName>
</protein>
<proteinExistence type="predicted"/>
<dbReference type="AlphaFoldDB" id="X1NHE8"/>
<feature type="non-terminal residue" evidence="1">
    <location>
        <position position="1"/>
    </location>
</feature>
<reference evidence="1" key="1">
    <citation type="journal article" date="2014" name="Front. Microbiol.">
        <title>High frequency of phylogenetically diverse reductive dehalogenase-homologous genes in deep subseafloor sedimentary metagenomes.</title>
        <authorList>
            <person name="Kawai M."/>
            <person name="Futagami T."/>
            <person name="Toyoda A."/>
            <person name="Takaki Y."/>
            <person name="Nishi S."/>
            <person name="Hori S."/>
            <person name="Arai W."/>
            <person name="Tsubouchi T."/>
            <person name="Morono Y."/>
            <person name="Uchiyama I."/>
            <person name="Ito T."/>
            <person name="Fujiyama A."/>
            <person name="Inagaki F."/>
            <person name="Takami H."/>
        </authorList>
    </citation>
    <scope>NUCLEOTIDE SEQUENCE</scope>
    <source>
        <strain evidence="1">Expedition CK06-06</strain>
    </source>
</reference>
<accession>X1NHE8</accession>
<organism evidence="1">
    <name type="scientific">marine sediment metagenome</name>
    <dbReference type="NCBI Taxonomy" id="412755"/>
    <lineage>
        <taxon>unclassified sequences</taxon>
        <taxon>metagenomes</taxon>
        <taxon>ecological metagenomes</taxon>
    </lineage>
</organism>
<dbReference type="EMBL" id="BARV01029267">
    <property type="protein sequence ID" value="GAI43018.1"/>
    <property type="molecule type" value="Genomic_DNA"/>
</dbReference>